<reference evidence="2 3" key="1">
    <citation type="submission" date="2018-02" db="EMBL/GenBank/DDBJ databases">
        <title>Complete genome of Nitrosopumilus ureaphilus PS0.</title>
        <authorList>
            <person name="Qin W."/>
            <person name="Zheng Y."/>
            <person name="Stahl D.A."/>
        </authorList>
    </citation>
    <scope>NUCLEOTIDE SEQUENCE [LARGE SCALE GENOMIC DNA]</scope>
    <source>
        <strain evidence="2 3">PS0</strain>
    </source>
</reference>
<keyword evidence="1" id="KW-0812">Transmembrane</keyword>
<evidence type="ECO:0000256" key="1">
    <source>
        <dbReference type="SAM" id="Phobius"/>
    </source>
</evidence>
<gene>
    <name evidence="2" type="ORF">C5F50_08315</name>
</gene>
<feature type="transmembrane region" description="Helical" evidence="1">
    <location>
        <begin position="32"/>
        <end position="54"/>
    </location>
</feature>
<proteinExistence type="predicted"/>
<keyword evidence="1" id="KW-0472">Membrane</keyword>
<accession>A0A7D5M6C7</accession>
<name>A0A7D5M6C7_9ARCH</name>
<evidence type="ECO:0000313" key="2">
    <source>
        <dbReference type="EMBL" id="QLH07071.1"/>
    </source>
</evidence>
<sequence length="62" mass="6499">MNKTLVIMGVDSMIIGIGFGVAELISPSVSDTFLASALIWTIGAIATVLGLTLFEKEGICLR</sequence>
<dbReference type="AlphaFoldDB" id="A0A7D5M6C7"/>
<dbReference type="KEGG" id="nue:C5F50_08315"/>
<organism evidence="2 3">
    <name type="scientific">Nitrosopumilus ureiphilus</name>
    <dbReference type="NCBI Taxonomy" id="1470067"/>
    <lineage>
        <taxon>Archaea</taxon>
        <taxon>Nitrososphaerota</taxon>
        <taxon>Nitrososphaeria</taxon>
        <taxon>Nitrosopumilales</taxon>
        <taxon>Nitrosopumilaceae</taxon>
        <taxon>Nitrosopumilus</taxon>
    </lineage>
</organism>
<dbReference type="RefSeq" id="WP_179370933.1">
    <property type="nucleotide sequence ID" value="NZ_CP026995.1"/>
</dbReference>
<dbReference type="GeneID" id="56068094"/>
<dbReference type="Proteomes" id="UP000509478">
    <property type="component" value="Chromosome"/>
</dbReference>
<evidence type="ECO:0000313" key="3">
    <source>
        <dbReference type="Proteomes" id="UP000509478"/>
    </source>
</evidence>
<keyword evidence="3" id="KW-1185">Reference proteome</keyword>
<keyword evidence="1" id="KW-1133">Transmembrane helix</keyword>
<dbReference type="EMBL" id="CP026995">
    <property type="protein sequence ID" value="QLH07071.1"/>
    <property type="molecule type" value="Genomic_DNA"/>
</dbReference>
<feature type="transmembrane region" description="Helical" evidence="1">
    <location>
        <begin position="5"/>
        <end position="26"/>
    </location>
</feature>
<protein>
    <submittedName>
        <fullName evidence="2">Uncharacterized protein</fullName>
    </submittedName>
</protein>